<keyword evidence="1" id="KW-1133">Transmembrane helix</keyword>
<feature type="transmembrane region" description="Helical" evidence="1">
    <location>
        <begin position="54"/>
        <end position="75"/>
    </location>
</feature>
<dbReference type="Pfam" id="PF04307">
    <property type="entry name" value="YdjM"/>
    <property type="match status" value="1"/>
</dbReference>
<keyword evidence="3" id="KW-1185">Reference proteome</keyword>
<dbReference type="InterPro" id="IPR007404">
    <property type="entry name" value="YdjM-like"/>
</dbReference>
<keyword evidence="1" id="KW-0812">Transmembrane</keyword>
<evidence type="ECO:0000256" key="1">
    <source>
        <dbReference type="SAM" id="Phobius"/>
    </source>
</evidence>
<gene>
    <name evidence="2" type="ORF">Q5741_03735</name>
</gene>
<evidence type="ECO:0000313" key="2">
    <source>
        <dbReference type="EMBL" id="MDO7905520.1"/>
    </source>
</evidence>
<name>A0ABT9C8F3_9BACL</name>
<feature type="transmembrane region" description="Helical" evidence="1">
    <location>
        <begin position="211"/>
        <end position="232"/>
    </location>
</feature>
<sequence length="239" mass="25561">MMGRAHLVIGTGVSLSLLHLQGVPVTVGAAATALVGSLLPDIDEPNSLLMTRTMPNGMLRVLQLAMVILAVWLCVDGAVQSPWNIVLSLAIAAVSFLPFRALRKVLMLIIGVGLAVYGGDYTPWNLVAGCLLVVCTVLPHRGLTHTVYGLAVWTALLYGTTSNSGDSIWLAGGIAYLLHLLADSLTNRGIKPLPPFKWRLRFNLMSTGTRHGAIVENVCILLTLLLTGFVFLPGWGWGN</sequence>
<comment type="caution">
    <text evidence="2">The sequence shown here is derived from an EMBL/GenBank/DDBJ whole genome shotgun (WGS) entry which is preliminary data.</text>
</comment>
<accession>A0ABT9C8F3</accession>
<dbReference type="EMBL" id="JAUQTB010000001">
    <property type="protein sequence ID" value="MDO7905520.1"/>
    <property type="molecule type" value="Genomic_DNA"/>
</dbReference>
<reference evidence="2 3" key="1">
    <citation type="submission" date="2023-07" db="EMBL/GenBank/DDBJ databases">
        <title>Paenibacillus sp. JX-17 nov. isolated from soil.</title>
        <authorList>
            <person name="Wan Y."/>
            <person name="Liu B."/>
        </authorList>
    </citation>
    <scope>NUCLEOTIDE SEQUENCE [LARGE SCALE GENOMIC DNA]</scope>
    <source>
        <strain evidence="2 3">JX-17</strain>
    </source>
</reference>
<proteinExistence type="predicted"/>
<feature type="transmembrane region" description="Helical" evidence="1">
    <location>
        <begin position="82"/>
        <end position="101"/>
    </location>
</feature>
<dbReference type="GO" id="GO:0016787">
    <property type="term" value="F:hydrolase activity"/>
    <property type="evidence" value="ECO:0007669"/>
    <property type="project" value="UniProtKB-KW"/>
</dbReference>
<dbReference type="Proteomes" id="UP001240171">
    <property type="component" value="Unassembled WGS sequence"/>
</dbReference>
<protein>
    <submittedName>
        <fullName evidence="2">Metal-dependent hydrolase</fullName>
    </submittedName>
</protein>
<keyword evidence="2" id="KW-0378">Hydrolase</keyword>
<keyword evidence="1" id="KW-0472">Membrane</keyword>
<organism evidence="2 3">
    <name type="scientific">Paenibacillus lacisoli</name>
    <dbReference type="NCBI Taxonomy" id="3064525"/>
    <lineage>
        <taxon>Bacteria</taxon>
        <taxon>Bacillati</taxon>
        <taxon>Bacillota</taxon>
        <taxon>Bacilli</taxon>
        <taxon>Bacillales</taxon>
        <taxon>Paenibacillaceae</taxon>
        <taxon>Paenibacillus</taxon>
    </lineage>
</organism>
<feature type="transmembrane region" description="Helical" evidence="1">
    <location>
        <begin position="121"/>
        <end position="138"/>
    </location>
</feature>
<dbReference type="RefSeq" id="WP_305022683.1">
    <property type="nucleotide sequence ID" value="NZ_JAUQTB010000001.1"/>
</dbReference>
<evidence type="ECO:0000313" key="3">
    <source>
        <dbReference type="Proteomes" id="UP001240171"/>
    </source>
</evidence>